<dbReference type="GO" id="GO:0005524">
    <property type="term" value="F:ATP binding"/>
    <property type="evidence" value="ECO:0007669"/>
    <property type="project" value="UniProtKB-UniRule"/>
</dbReference>
<comment type="caution">
    <text evidence="11">The sequence shown here is derived from an EMBL/GenBank/DDBJ whole genome shotgun (WGS) entry which is preliminary data.</text>
</comment>
<gene>
    <name evidence="9" type="primary">ruvB</name>
    <name evidence="11" type="ORF">A3D77_00495</name>
</gene>
<dbReference type="GO" id="GO:0009378">
    <property type="term" value="F:four-way junction helicase activity"/>
    <property type="evidence" value="ECO:0007669"/>
    <property type="project" value="InterPro"/>
</dbReference>
<dbReference type="NCBIfam" id="NF000868">
    <property type="entry name" value="PRK00080.1"/>
    <property type="match status" value="1"/>
</dbReference>
<feature type="binding site" evidence="9">
    <location>
        <position position="66"/>
    </location>
    <ligand>
        <name>ATP</name>
        <dbReference type="ChEBI" id="CHEBI:30616"/>
    </ligand>
</feature>
<dbReference type="Pfam" id="PF17864">
    <property type="entry name" value="AAA_lid_4"/>
    <property type="match status" value="1"/>
</dbReference>
<keyword evidence="6 9" id="KW-0238">DNA-binding</keyword>
<evidence type="ECO:0000259" key="10">
    <source>
        <dbReference type="SMART" id="SM00382"/>
    </source>
</evidence>
<keyword evidence="3 9" id="KW-0227">DNA damage</keyword>
<evidence type="ECO:0000256" key="1">
    <source>
        <dbReference type="ARBA" id="ARBA00022490"/>
    </source>
</evidence>
<keyword evidence="8 9" id="KW-0234">DNA repair</keyword>
<dbReference type="GO" id="GO:0005737">
    <property type="term" value="C:cytoplasm"/>
    <property type="evidence" value="ECO:0007669"/>
    <property type="project" value="UniProtKB-SubCell"/>
</dbReference>
<evidence type="ECO:0000256" key="3">
    <source>
        <dbReference type="ARBA" id="ARBA00022763"/>
    </source>
</evidence>
<comment type="catalytic activity">
    <reaction evidence="9">
        <text>ATP + H2O = ADP + phosphate + H(+)</text>
        <dbReference type="Rhea" id="RHEA:13065"/>
        <dbReference type="ChEBI" id="CHEBI:15377"/>
        <dbReference type="ChEBI" id="CHEBI:15378"/>
        <dbReference type="ChEBI" id="CHEBI:30616"/>
        <dbReference type="ChEBI" id="CHEBI:43474"/>
        <dbReference type="ChEBI" id="CHEBI:456216"/>
    </reaction>
</comment>
<evidence type="ECO:0000313" key="11">
    <source>
        <dbReference type="EMBL" id="OGG13234.1"/>
    </source>
</evidence>
<dbReference type="InterPro" id="IPR008824">
    <property type="entry name" value="RuvB-like_N"/>
</dbReference>
<dbReference type="STRING" id="1798382.A3D77_00495"/>
<feature type="binding site" evidence="9">
    <location>
        <position position="25"/>
    </location>
    <ligand>
        <name>ATP</name>
        <dbReference type="ChEBI" id="CHEBI:30616"/>
    </ligand>
</feature>
<feature type="binding site" evidence="9">
    <location>
        <position position="314"/>
    </location>
    <ligand>
        <name>DNA</name>
        <dbReference type="ChEBI" id="CHEBI:16991"/>
    </ligand>
</feature>
<feature type="binding site" evidence="9">
    <location>
        <position position="71"/>
    </location>
    <ligand>
        <name>ATP</name>
        <dbReference type="ChEBI" id="CHEBI:30616"/>
    </ligand>
</feature>
<feature type="binding site" evidence="9">
    <location>
        <begin position="132"/>
        <end position="134"/>
    </location>
    <ligand>
        <name>ATP</name>
        <dbReference type="ChEBI" id="CHEBI:30616"/>
    </ligand>
</feature>
<dbReference type="CDD" id="cd00009">
    <property type="entry name" value="AAA"/>
    <property type="match status" value="1"/>
</dbReference>
<protein>
    <recommendedName>
        <fullName evidence="9">Holliday junction branch migration complex subunit RuvB</fullName>
        <ecNumber evidence="9">3.6.4.-</ecNumber>
    </recommendedName>
</protein>
<dbReference type="PANTHER" id="PTHR42848:SF1">
    <property type="entry name" value="HOLLIDAY JUNCTION BRANCH MIGRATION COMPLEX SUBUNIT RUVB"/>
    <property type="match status" value="1"/>
</dbReference>
<feature type="region of interest" description="Head domain (RuvB-H)" evidence="9">
    <location>
        <begin position="259"/>
        <end position="348"/>
    </location>
</feature>
<dbReference type="Pfam" id="PF05496">
    <property type="entry name" value="RuvB_N"/>
    <property type="match status" value="1"/>
</dbReference>
<dbReference type="EC" id="3.6.4.-" evidence="9"/>
<feature type="binding site" evidence="9">
    <location>
        <position position="175"/>
    </location>
    <ligand>
        <name>ATP</name>
        <dbReference type="ChEBI" id="CHEBI:30616"/>
    </ligand>
</feature>
<organism evidence="11 12">
    <name type="scientific">Candidatus Gottesmanbacteria bacterium RIFCSPHIGHO2_02_FULL_39_11</name>
    <dbReference type="NCBI Taxonomy" id="1798382"/>
    <lineage>
        <taxon>Bacteria</taxon>
        <taxon>Candidatus Gottesmaniibacteriota</taxon>
    </lineage>
</organism>
<evidence type="ECO:0000256" key="7">
    <source>
        <dbReference type="ARBA" id="ARBA00023172"/>
    </source>
</evidence>
<dbReference type="SUPFAM" id="SSF46785">
    <property type="entry name" value="Winged helix' DNA-binding domain"/>
    <property type="match status" value="1"/>
</dbReference>
<feature type="binding site" evidence="9">
    <location>
        <position position="185"/>
    </location>
    <ligand>
        <name>ATP</name>
        <dbReference type="ChEBI" id="CHEBI:30616"/>
    </ligand>
</feature>
<evidence type="ECO:0000256" key="5">
    <source>
        <dbReference type="ARBA" id="ARBA00022840"/>
    </source>
</evidence>
<comment type="subunit">
    <text evidence="9">Homohexamer. Forms an RuvA(8)-RuvB(12)-Holliday junction (HJ) complex. HJ DNA is sandwiched between 2 RuvA tetramers; dsDNA enters through RuvA and exits via RuvB. An RuvB hexamer assembles on each DNA strand where it exits the tetramer. Each RuvB hexamer is contacted by two RuvA subunits (via domain III) on 2 adjacent RuvB subunits; this complex drives branch migration. In the full resolvosome a probable DNA-RuvA(4)-RuvB(12)-RuvC(2) complex forms which resolves the HJ.</text>
</comment>
<dbReference type="InterPro" id="IPR008823">
    <property type="entry name" value="RuvB_wg_C"/>
</dbReference>
<keyword evidence="7 9" id="KW-0233">DNA recombination</keyword>
<dbReference type="InterPro" id="IPR036388">
    <property type="entry name" value="WH-like_DNA-bd_sf"/>
</dbReference>
<keyword evidence="1 9" id="KW-0963">Cytoplasm</keyword>
<name>A0A1F5ZLN1_9BACT</name>
<dbReference type="EMBL" id="MFJL01000039">
    <property type="protein sequence ID" value="OGG13234.1"/>
    <property type="molecule type" value="Genomic_DNA"/>
</dbReference>
<dbReference type="AlphaFoldDB" id="A0A1F5ZLN1"/>
<evidence type="ECO:0000256" key="9">
    <source>
        <dbReference type="HAMAP-Rule" id="MF_00016"/>
    </source>
</evidence>
<dbReference type="SMART" id="SM00382">
    <property type="entry name" value="AAA"/>
    <property type="match status" value="1"/>
</dbReference>
<feature type="domain" description="AAA+ ATPase" evidence="10">
    <location>
        <begin position="55"/>
        <end position="182"/>
    </location>
</feature>
<dbReference type="InterPro" id="IPR041445">
    <property type="entry name" value="AAA_lid_4"/>
</dbReference>
<sequence>MTAPKNPVKPEETNVEEEKLFVSLRATVWNDFQGQEKVKQSLHVALTAAKKRKETLEHTLLYGPPGLGKTTLAHLIAKEMGGDIRVTSGPAIERSGDLASILTNLENGDVLFIDEIHRLNKVVEEMLYPAMEDYALDIVVGKGPSARTLRLDLPKFTIVGATTRIGMMSAPLRDRFGIIQKLNFYPPEELSPILVKAATKLRITLDPEITHQLSKRARGTPRIALKLLKRARDFAQVKGKEIVDRDVLSDAFSLMEIDPVGLDDADRRYLFAIMDKHAGGPVGVETLSATLSEDIGTIEEVIEPYLMQLGFLRRTSRGREATEKAYMHLGKPYPKETTDDKRQTTFNI</sequence>
<dbReference type="InterPro" id="IPR004605">
    <property type="entry name" value="DNA_helicase_Holl-junc_RuvB"/>
</dbReference>
<feature type="binding site" evidence="9">
    <location>
        <position position="70"/>
    </location>
    <ligand>
        <name>ATP</name>
        <dbReference type="ChEBI" id="CHEBI:30616"/>
    </ligand>
</feature>
<evidence type="ECO:0000256" key="8">
    <source>
        <dbReference type="ARBA" id="ARBA00023204"/>
    </source>
</evidence>
<comment type="similarity">
    <text evidence="9">Belongs to the RuvB family.</text>
</comment>
<keyword evidence="2 9" id="KW-0547">Nucleotide-binding</keyword>
<keyword evidence="4 9" id="KW-0378">Hydrolase</keyword>
<feature type="binding site" evidence="9">
    <location>
        <position position="24"/>
    </location>
    <ligand>
        <name>ATP</name>
        <dbReference type="ChEBI" id="CHEBI:30616"/>
    </ligand>
</feature>
<feature type="binding site" evidence="9">
    <location>
        <position position="69"/>
    </location>
    <ligand>
        <name>ATP</name>
        <dbReference type="ChEBI" id="CHEBI:30616"/>
    </ligand>
</feature>
<feature type="binding site" evidence="9">
    <location>
        <position position="222"/>
    </location>
    <ligand>
        <name>ATP</name>
        <dbReference type="ChEBI" id="CHEBI:30616"/>
    </ligand>
</feature>
<comment type="subcellular location">
    <subcellularLocation>
        <location evidence="9">Cytoplasm</location>
    </subcellularLocation>
</comment>
<evidence type="ECO:0000256" key="2">
    <source>
        <dbReference type="ARBA" id="ARBA00022741"/>
    </source>
</evidence>
<comment type="function">
    <text evidence="9">The RuvA-RuvB-RuvC complex processes Holliday junction (HJ) DNA during genetic recombination and DNA repair, while the RuvA-RuvB complex plays an important role in the rescue of blocked DNA replication forks via replication fork reversal (RFR). RuvA specifically binds to HJ cruciform DNA, conferring on it an open structure. The RuvB hexamer acts as an ATP-dependent pump, pulling dsDNA into and through the RuvAB complex. RuvB forms 2 homohexamers on either side of HJ DNA bound by 1 or 2 RuvA tetramers; 4 subunits per hexamer contact DNA at a time. Coordinated motions by a converter formed by DNA-disengaged RuvB subunits stimulates ATP hydrolysis and nucleotide exchange. Immobilization of the converter enables RuvB to convert the ATP-contained energy into a lever motion, pulling 2 nucleotides of DNA out of the RuvA tetramer per ATP hydrolyzed, thus driving DNA branch migration. The RuvB motors rotate together with the DNA substrate, which together with the progressing nucleotide cycle form the mechanistic basis for DNA recombination by continuous HJ branch migration. Branch migration allows RuvC to scan DNA until it finds its consensus sequence, where it cleaves and resolves cruciform DNA.</text>
</comment>
<feature type="region of interest" description="Small ATPAse domain (RuvB-S)" evidence="9">
    <location>
        <begin position="186"/>
        <end position="256"/>
    </location>
</feature>
<dbReference type="HAMAP" id="MF_00016">
    <property type="entry name" value="DNA_HJ_migration_RuvB"/>
    <property type="match status" value="1"/>
</dbReference>
<dbReference type="InterPro" id="IPR027417">
    <property type="entry name" value="P-loop_NTPase"/>
</dbReference>
<dbReference type="GO" id="GO:0000400">
    <property type="term" value="F:four-way junction DNA binding"/>
    <property type="evidence" value="ECO:0007669"/>
    <property type="project" value="UniProtKB-UniRule"/>
</dbReference>
<dbReference type="Proteomes" id="UP000176923">
    <property type="component" value="Unassembled WGS sequence"/>
</dbReference>
<dbReference type="InterPro" id="IPR036390">
    <property type="entry name" value="WH_DNA-bd_sf"/>
</dbReference>
<dbReference type="SUPFAM" id="SSF52540">
    <property type="entry name" value="P-loop containing nucleoside triphosphate hydrolases"/>
    <property type="match status" value="1"/>
</dbReference>
<evidence type="ECO:0000313" key="12">
    <source>
        <dbReference type="Proteomes" id="UP000176923"/>
    </source>
</evidence>
<dbReference type="GO" id="GO:0048476">
    <property type="term" value="C:Holliday junction resolvase complex"/>
    <property type="evidence" value="ECO:0007669"/>
    <property type="project" value="UniProtKB-UniRule"/>
</dbReference>
<dbReference type="Gene3D" id="3.40.50.300">
    <property type="entry name" value="P-loop containing nucleotide triphosphate hydrolases"/>
    <property type="match status" value="1"/>
</dbReference>
<reference evidence="11 12" key="1">
    <citation type="journal article" date="2016" name="Nat. Commun.">
        <title>Thousands of microbial genomes shed light on interconnected biogeochemical processes in an aquifer system.</title>
        <authorList>
            <person name="Anantharaman K."/>
            <person name="Brown C.T."/>
            <person name="Hug L.A."/>
            <person name="Sharon I."/>
            <person name="Castelle C.J."/>
            <person name="Probst A.J."/>
            <person name="Thomas B.C."/>
            <person name="Singh A."/>
            <person name="Wilkins M.J."/>
            <person name="Karaoz U."/>
            <person name="Brodie E.L."/>
            <person name="Williams K.H."/>
            <person name="Hubbard S.S."/>
            <person name="Banfield J.F."/>
        </authorList>
    </citation>
    <scope>NUCLEOTIDE SEQUENCE [LARGE SCALE GENOMIC DNA]</scope>
</reference>
<comment type="caution">
    <text evidence="9">Lacks conserved residue(s) required for the propagation of feature annotation.</text>
</comment>
<accession>A0A1F5ZLN1</accession>
<keyword evidence="11" id="KW-0347">Helicase</keyword>
<dbReference type="Gene3D" id="1.10.8.60">
    <property type="match status" value="1"/>
</dbReference>
<proteinExistence type="inferred from homology"/>
<dbReference type="GO" id="GO:0006281">
    <property type="term" value="P:DNA repair"/>
    <property type="evidence" value="ECO:0007669"/>
    <property type="project" value="UniProtKB-UniRule"/>
</dbReference>
<dbReference type="PANTHER" id="PTHR42848">
    <property type="match status" value="1"/>
</dbReference>
<dbReference type="Pfam" id="PF05491">
    <property type="entry name" value="WHD_RuvB"/>
    <property type="match status" value="1"/>
</dbReference>
<dbReference type="GO" id="GO:0006310">
    <property type="term" value="P:DNA recombination"/>
    <property type="evidence" value="ECO:0007669"/>
    <property type="project" value="UniProtKB-UniRule"/>
</dbReference>
<dbReference type="Gene3D" id="1.10.10.10">
    <property type="entry name" value="Winged helix-like DNA-binding domain superfamily/Winged helix DNA-binding domain"/>
    <property type="match status" value="1"/>
</dbReference>
<dbReference type="NCBIfam" id="TIGR00635">
    <property type="entry name" value="ruvB"/>
    <property type="match status" value="1"/>
</dbReference>
<evidence type="ECO:0000256" key="4">
    <source>
        <dbReference type="ARBA" id="ARBA00022801"/>
    </source>
</evidence>
<feature type="binding site" evidence="9">
    <location>
        <position position="319"/>
    </location>
    <ligand>
        <name>DNA</name>
        <dbReference type="ChEBI" id="CHEBI:16991"/>
    </ligand>
</feature>
<comment type="domain">
    <text evidence="9">Has 3 domains, the large (RuvB-L) and small ATPase (RuvB-S) domains and the C-terminal head (RuvB-H) domain. The head domain binds DNA, while the ATPase domains jointly bind ATP, ADP or are empty depending on the state of the subunit in the translocation cycle. During a single DNA translocation step the structure of each domain remains the same, but their relative positions change.</text>
</comment>
<feature type="binding site" evidence="9">
    <location>
        <position position="70"/>
    </location>
    <ligand>
        <name>Mg(2+)</name>
        <dbReference type="ChEBI" id="CHEBI:18420"/>
    </ligand>
</feature>
<dbReference type="GO" id="GO:0016887">
    <property type="term" value="F:ATP hydrolysis activity"/>
    <property type="evidence" value="ECO:0007669"/>
    <property type="project" value="RHEA"/>
</dbReference>
<evidence type="ECO:0000256" key="6">
    <source>
        <dbReference type="ARBA" id="ARBA00023125"/>
    </source>
</evidence>
<dbReference type="InterPro" id="IPR003593">
    <property type="entry name" value="AAA+_ATPase"/>
</dbReference>
<keyword evidence="5 9" id="KW-0067">ATP-binding</keyword>